<protein>
    <submittedName>
        <fullName evidence="2">Uncharacterized protein</fullName>
    </submittedName>
</protein>
<sequence>MMALDTPRETDQRTIPRASESAAGEKALRPRTVLLALAGDLCDLGVHSRLATDVGDDPQVLRCWNPNRRGTTVQVACLYATDDRLHLRYHPTGDELGDANDIHRPGQAQAHACTIAVALSVPVRR</sequence>
<proteinExistence type="predicted"/>
<organism evidence="2 3">
    <name type="scientific">Actinomadura spongiicola</name>
    <dbReference type="NCBI Taxonomy" id="2303421"/>
    <lineage>
        <taxon>Bacteria</taxon>
        <taxon>Bacillati</taxon>
        <taxon>Actinomycetota</taxon>
        <taxon>Actinomycetes</taxon>
        <taxon>Streptosporangiales</taxon>
        <taxon>Thermomonosporaceae</taxon>
        <taxon>Actinomadura</taxon>
    </lineage>
</organism>
<reference evidence="2 3" key="1">
    <citation type="submission" date="2018-08" db="EMBL/GenBank/DDBJ databases">
        <title>Actinomadura spongicola sp. nov., isolated from marine sponge Leucetta chagosensis.</title>
        <authorList>
            <person name="Li L."/>
            <person name="Lin H.W."/>
        </authorList>
    </citation>
    <scope>NUCLEOTIDE SEQUENCE [LARGE SCALE GENOMIC DNA]</scope>
    <source>
        <strain evidence="2 3">LHW52907</strain>
    </source>
</reference>
<keyword evidence="3" id="KW-1185">Reference proteome</keyword>
<evidence type="ECO:0000313" key="3">
    <source>
        <dbReference type="Proteomes" id="UP000262882"/>
    </source>
</evidence>
<dbReference type="OrthoDB" id="3477773at2"/>
<evidence type="ECO:0000256" key="1">
    <source>
        <dbReference type="SAM" id="MobiDB-lite"/>
    </source>
</evidence>
<name>A0A372G7U2_9ACTN</name>
<comment type="caution">
    <text evidence="2">The sequence shown here is derived from an EMBL/GenBank/DDBJ whole genome shotgun (WGS) entry which is preliminary data.</text>
</comment>
<dbReference type="AlphaFoldDB" id="A0A372G7U2"/>
<feature type="region of interest" description="Disordered" evidence="1">
    <location>
        <begin position="1"/>
        <end position="25"/>
    </location>
</feature>
<feature type="compositionally biased region" description="Basic and acidic residues" evidence="1">
    <location>
        <begin position="1"/>
        <end position="14"/>
    </location>
</feature>
<evidence type="ECO:0000313" key="2">
    <source>
        <dbReference type="EMBL" id="RFS81464.1"/>
    </source>
</evidence>
<dbReference type="Proteomes" id="UP000262882">
    <property type="component" value="Unassembled WGS sequence"/>
</dbReference>
<dbReference type="EMBL" id="QVNQ01000013">
    <property type="protein sequence ID" value="RFS81464.1"/>
    <property type="molecule type" value="Genomic_DNA"/>
</dbReference>
<accession>A0A372G7U2</accession>
<gene>
    <name evidence="2" type="ORF">D0T12_31435</name>
</gene>
<dbReference type="RefSeq" id="WP_117404279.1">
    <property type="nucleotide sequence ID" value="NZ_QVNQ01000013.1"/>
</dbReference>